<keyword evidence="1" id="KW-0732">Signal</keyword>
<dbReference type="EMBL" id="PQIB02000003">
    <property type="protein sequence ID" value="RLN27956.1"/>
    <property type="molecule type" value="Genomic_DNA"/>
</dbReference>
<protein>
    <recommendedName>
        <fullName evidence="4">Pectinesterase inhibitor domain-containing protein</fullName>
    </recommendedName>
</protein>
<evidence type="ECO:0000313" key="2">
    <source>
        <dbReference type="EMBL" id="RLN27956.1"/>
    </source>
</evidence>
<gene>
    <name evidence="2" type="ORF">C2845_PM05G18490</name>
</gene>
<organism evidence="2 3">
    <name type="scientific">Panicum miliaceum</name>
    <name type="common">Proso millet</name>
    <name type="synonym">Broomcorn millet</name>
    <dbReference type="NCBI Taxonomy" id="4540"/>
    <lineage>
        <taxon>Eukaryota</taxon>
        <taxon>Viridiplantae</taxon>
        <taxon>Streptophyta</taxon>
        <taxon>Embryophyta</taxon>
        <taxon>Tracheophyta</taxon>
        <taxon>Spermatophyta</taxon>
        <taxon>Magnoliopsida</taxon>
        <taxon>Liliopsida</taxon>
        <taxon>Poales</taxon>
        <taxon>Poaceae</taxon>
        <taxon>PACMAD clade</taxon>
        <taxon>Panicoideae</taxon>
        <taxon>Panicodae</taxon>
        <taxon>Paniceae</taxon>
        <taxon>Panicinae</taxon>
        <taxon>Panicum</taxon>
        <taxon>Panicum sect. Panicum</taxon>
    </lineage>
</organism>
<accession>A0A3L6SW43</accession>
<evidence type="ECO:0000256" key="1">
    <source>
        <dbReference type="SAM" id="SignalP"/>
    </source>
</evidence>
<reference evidence="3" key="1">
    <citation type="journal article" date="2019" name="Nat. Commun.">
        <title>The genome of broomcorn millet.</title>
        <authorList>
            <person name="Zou C."/>
            <person name="Miki D."/>
            <person name="Li D."/>
            <person name="Tang Q."/>
            <person name="Xiao L."/>
            <person name="Rajput S."/>
            <person name="Deng P."/>
            <person name="Jia W."/>
            <person name="Huang R."/>
            <person name="Zhang M."/>
            <person name="Sun Y."/>
            <person name="Hu J."/>
            <person name="Fu X."/>
            <person name="Schnable P.S."/>
            <person name="Li F."/>
            <person name="Zhang H."/>
            <person name="Feng B."/>
            <person name="Zhu X."/>
            <person name="Liu R."/>
            <person name="Schnable J.C."/>
            <person name="Zhu J.-K."/>
            <person name="Zhang H."/>
        </authorList>
    </citation>
    <scope>NUCLEOTIDE SEQUENCE [LARGE SCALE GENOMIC DNA]</scope>
</reference>
<sequence>MASLVPPCRSQLPHPRCLLLIITFTIFVGSAVADPAPPPETICKPVEVYTSCKKTLLPKRCSVRLSILSKSLAEAKEVLTAPQEDIAAGLTEKFKSDPCVQECTKVVDAAASKAAAAVAGGEDALMRLKGYLYPLLIDNDKPVGPCACRCPGEQCASADEAMAVKKMGEASKNMQVMANLFQTFSNEEC</sequence>
<evidence type="ECO:0008006" key="4">
    <source>
        <dbReference type="Google" id="ProtNLM"/>
    </source>
</evidence>
<dbReference type="Proteomes" id="UP000275267">
    <property type="component" value="Unassembled WGS sequence"/>
</dbReference>
<evidence type="ECO:0000313" key="3">
    <source>
        <dbReference type="Proteomes" id="UP000275267"/>
    </source>
</evidence>
<feature type="chain" id="PRO_5018252769" description="Pectinesterase inhibitor domain-containing protein" evidence="1">
    <location>
        <begin position="34"/>
        <end position="189"/>
    </location>
</feature>
<feature type="signal peptide" evidence="1">
    <location>
        <begin position="1"/>
        <end position="33"/>
    </location>
</feature>
<proteinExistence type="predicted"/>
<dbReference type="OrthoDB" id="717684at2759"/>
<dbReference type="AlphaFoldDB" id="A0A3L6SW43"/>
<name>A0A3L6SW43_PANMI</name>
<comment type="caution">
    <text evidence="2">The sequence shown here is derived from an EMBL/GenBank/DDBJ whole genome shotgun (WGS) entry which is preliminary data.</text>
</comment>
<keyword evidence="3" id="KW-1185">Reference proteome</keyword>